<dbReference type="InterPro" id="IPR029058">
    <property type="entry name" value="AB_hydrolase_fold"/>
</dbReference>
<dbReference type="CDD" id="cd18618">
    <property type="entry name" value="GH43_Xsa43E-like"/>
    <property type="match status" value="1"/>
</dbReference>
<dbReference type="HOGENOM" id="CLU_345702_0_0_10"/>
<dbReference type="InterPro" id="IPR052176">
    <property type="entry name" value="Glycosyl_Hydrlase_43_Enz"/>
</dbReference>
<protein>
    <recommendedName>
        <fullName evidence="9">CBM6 domain-containing protein</fullName>
    </recommendedName>
</protein>
<keyword evidence="2" id="KW-0624">Polysaccharide degradation</keyword>
<organism evidence="10 11">
    <name type="scientific">Bacteroides finegoldii CL09T03C10</name>
    <dbReference type="NCBI Taxonomy" id="997888"/>
    <lineage>
        <taxon>Bacteria</taxon>
        <taxon>Pseudomonadati</taxon>
        <taxon>Bacteroidota</taxon>
        <taxon>Bacteroidia</taxon>
        <taxon>Bacteroidales</taxon>
        <taxon>Bacteroidaceae</taxon>
        <taxon>Bacteroides</taxon>
    </lineage>
</organism>
<dbReference type="CDD" id="cd04084">
    <property type="entry name" value="CBM6_xylanase-like"/>
    <property type="match status" value="1"/>
</dbReference>
<dbReference type="Pfam" id="PF00756">
    <property type="entry name" value="Esterase"/>
    <property type="match status" value="1"/>
</dbReference>
<name>K5C8H4_9BACE</name>
<dbReference type="CDD" id="cd02858">
    <property type="entry name" value="E_set_Esterase_N"/>
    <property type="match status" value="1"/>
</dbReference>
<evidence type="ECO:0000256" key="8">
    <source>
        <dbReference type="SAM" id="SignalP"/>
    </source>
</evidence>
<dbReference type="SUPFAM" id="SSF81296">
    <property type="entry name" value="E set domains"/>
    <property type="match status" value="1"/>
</dbReference>
<dbReference type="Gene3D" id="2.60.40.10">
    <property type="entry name" value="Immunoglobulins"/>
    <property type="match status" value="1"/>
</dbReference>
<comment type="caution">
    <text evidence="10">The sequence shown here is derived from an EMBL/GenBank/DDBJ whole genome shotgun (WGS) entry which is preliminary data.</text>
</comment>
<dbReference type="PROSITE" id="PS51175">
    <property type="entry name" value="CBM6"/>
    <property type="match status" value="1"/>
</dbReference>
<dbReference type="InterPro" id="IPR013783">
    <property type="entry name" value="Ig-like_fold"/>
</dbReference>
<feature type="signal peptide" evidence="8">
    <location>
        <begin position="1"/>
        <end position="27"/>
    </location>
</feature>
<dbReference type="InterPro" id="IPR023296">
    <property type="entry name" value="Glyco_hydro_beta-prop_sf"/>
</dbReference>
<dbReference type="GO" id="GO:0045493">
    <property type="term" value="P:xylan catabolic process"/>
    <property type="evidence" value="ECO:0007669"/>
    <property type="project" value="UniProtKB-KW"/>
</dbReference>
<evidence type="ECO:0000313" key="11">
    <source>
        <dbReference type="Proteomes" id="UP000007995"/>
    </source>
</evidence>
<dbReference type="PANTHER" id="PTHR43772:SF2">
    <property type="entry name" value="PUTATIVE (AFU_ORTHOLOGUE AFUA_2G04480)-RELATED"/>
    <property type="match status" value="1"/>
</dbReference>
<dbReference type="InterPro" id="IPR006710">
    <property type="entry name" value="Glyco_hydro_43"/>
</dbReference>
<dbReference type="EMBL" id="AGXW01000015">
    <property type="protein sequence ID" value="EKJ88894.1"/>
    <property type="molecule type" value="Genomic_DNA"/>
</dbReference>
<dbReference type="SUPFAM" id="SSF49785">
    <property type="entry name" value="Galactose-binding domain-like"/>
    <property type="match status" value="1"/>
</dbReference>
<gene>
    <name evidence="10" type="ORF">HMPREF1057_04192</name>
</gene>
<comment type="similarity">
    <text evidence="1">Belongs to the glycosyl hydrolase 43 family.</text>
</comment>
<keyword evidence="4" id="KW-0378">Hydrolase</keyword>
<dbReference type="Gene3D" id="3.40.50.1820">
    <property type="entry name" value="alpha/beta hydrolase"/>
    <property type="match status" value="1"/>
</dbReference>
<dbReference type="Pfam" id="PF04616">
    <property type="entry name" value="Glyco_hydro_43"/>
    <property type="match status" value="1"/>
</dbReference>
<sequence>MKTFSTICLASLVAGTAAMLAPATAEAQNPVVQTWFTTDPAPMVHNDTFYLYTGNDADGADFFWMNEWRLYTSTDMVNWRDHGPQMSIGTFAWGDDRAWAAQVVERNGKFYWYVCLHSKLSGGMAIGVAVADSPIGPWKDAIGKPLYEDGKWDHIDPTVFIDDDGQAYLYWGNPRIYYCKLNDDMVSVKGEVKLMEMTEAGFGAPNPDQRVKDKKYKDCYTEGPWVRKAGTKYQLIYAAGGVPEHIAYSESDSPTGPWTYKGIIMPLSDTGSFTNHAGVADYKGHSYFCYHTGKLPQGGGFGRSVAIEEFKYNADGSFPTILPTQEGVKPIGTFNPYRKVQAEVIAYSRGIKSQPYGHDNVYLSDLHTGDYVKVRNVDFGDRQPAAFRASVASALYGGKLELRIDSLRGEKIAEAVVPPTGGWERFITIETRDVKPVSGVHDLYLVPQGFKGTELFTFDWWQLMDKEQYYSLLSIVNPQLSTAPTNIPGYDFPKLDAERRAHFCVHAPACGRMQVDICGKKYDMEKDARGFWTAVTDPLVAGFHYYFLIVDGMSVIDPSSETFYGCCRMASGIEVPEGEEGDYYRPQIGTPKGQVRSCSYYSDSQKEFRRAMVYTPAEYETSGKKRYPVLYLQHGMGEDETGWSTQGHMQHIMDNLIAAGKCEPMIVVMESGDVEAPFILREGETMAEVHARYGATFYDVIIKDLIPMIDSIFRTKTDRENRAMAGLSWGGRQTFNTVLSNFDKFAYLGTFSGALFGVDVKTCFDGVFNDAAKYNKQMKYMFMGCGTEENFGTGKMVDELKALGIHVDFYESQGTHHEWLTWRRCFKEFVPNLFRK</sequence>
<dbReference type="SUPFAM" id="SSF75005">
    <property type="entry name" value="Arabinanase/levansucrase/invertase"/>
    <property type="match status" value="1"/>
</dbReference>
<evidence type="ECO:0000256" key="7">
    <source>
        <dbReference type="PIRSR" id="PIRSR606710-2"/>
    </source>
</evidence>
<accession>K5C8H4</accession>
<evidence type="ECO:0000256" key="3">
    <source>
        <dbReference type="ARBA" id="ARBA00022729"/>
    </source>
</evidence>
<proteinExistence type="inferred from homology"/>
<dbReference type="Pfam" id="PF03422">
    <property type="entry name" value="CBM_6"/>
    <property type="match status" value="1"/>
</dbReference>
<dbReference type="InterPro" id="IPR014756">
    <property type="entry name" value="Ig_E-set"/>
</dbReference>
<dbReference type="SMART" id="SM00606">
    <property type="entry name" value="CBD_IV"/>
    <property type="match status" value="1"/>
</dbReference>
<feature type="chain" id="PRO_5003881915" description="CBM6 domain-containing protein" evidence="8">
    <location>
        <begin position="28"/>
        <end position="836"/>
    </location>
</feature>
<dbReference type="InterPro" id="IPR006584">
    <property type="entry name" value="Cellulose-bd_IV"/>
</dbReference>
<dbReference type="RefSeq" id="WP_007767743.1">
    <property type="nucleotide sequence ID" value="NZ_AKBZ01000010.1"/>
</dbReference>
<feature type="domain" description="CBM6" evidence="9">
    <location>
        <begin position="338"/>
        <end position="464"/>
    </location>
</feature>
<evidence type="ECO:0000256" key="4">
    <source>
        <dbReference type="ARBA" id="ARBA00022801"/>
    </source>
</evidence>
<dbReference type="PANTHER" id="PTHR43772">
    <property type="entry name" value="ENDO-1,4-BETA-XYLANASE"/>
    <property type="match status" value="1"/>
</dbReference>
<dbReference type="GO" id="GO:0030246">
    <property type="term" value="F:carbohydrate binding"/>
    <property type="evidence" value="ECO:0007669"/>
    <property type="project" value="InterPro"/>
</dbReference>
<dbReference type="SUPFAM" id="SSF53474">
    <property type="entry name" value="alpha/beta-Hydrolases"/>
    <property type="match status" value="1"/>
</dbReference>
<evidence type="ECO:0000256" key="2">
    <source>
        <dbReference type="ARBA" id="ARBA00022651"/>
    </source>
</evidence>
<keyword evidence="2" id="KW-0858">Xylan degradation</keyword>
<evidence type="ECO:0000313" key="10">
    <source>
        <dbReference type="EMBL" id="EKJ88894.1"/>
    </source>
</evidence>
<feature type="site" description="Important for catalytic activity, responsible for pKa modulation of the active site Glu and correct orientation of both the proton donor and substrate" evidence="7">
    <location>
        <position position="156"/>
    </location>
</feature>
<evidence type="ECO:0000256" key="5">
    <source>
        <dbReference type="ARBA" id="ARBA00023277"/>
    </source>
</evidence>
<dbReference type="Gene3D" id="2.60.120.260">
    <property type="entry name" value="Galactose-binding domain-like"/>
    <property type="match status" value="1"/>
</dbReference>
<evidence type="ECO:0000256" key="6">
    <source>
        <dbReference type="ARBA" id="ARBA00023295"/>
    </source>
</evidence>
<keyword evidence="5" id="KW-0119">Carbohydrate metabolism</keyword>
<dbReference type="GO" id="GO:0004553">
    <property type="term" value="F:hydrolase activity, hydrolyzing O-glycosyl compounds"/>
    <property type="evidence" value="ECO:0007669"/>
    <property type="project" value="InterPro"/>
</dbReference>
<dbReference type="Proteomes" id="UP000007995">
    <property type="component" value="Unassembled WGS sequence"/>
</dbReference>
<dbReference type="InterPro" id="IPR005084">
    <property type="entry name" value="CBM6"/>
</dbReference>
<evidence type="ECO:0000259" key="9">
    <source>
        <dbReference type="PROSITE" id="PS51175"/>
    </source>
</evidence>
<keyword evidence="6" id="KW-0326">Glycosidase</keyword>
<dbReference type="OrthoDB" id="9763933at2"/>
<dbReference type="InterPro" id="IPR008979">
    <property type="entry name" value="Galactose-bd-like_sf"/>
</dbReference>
<dbReference type="InterPro" id="IPR000801">
    <property type="entry name" value="Esterase-like"/>
</dbReference>
<dbReference type="Gene3D" id="2.115.10.20">
    <property type="entry name" value="Glycosyl hydrolase domain, family 43"/>
    <property type="match status" value="1"/>
</dbReference>
<reference evidence="10 11" key="1">
    <citation type="submission" date="2012-02" db="EMBL/GenBank/DDBJ databases">
        <title>The Genome Sequence of Bacteroides finegoldii CL09T03C10.</title>
        <authorList>
            <consortium name="The Broad Institute Genome Sequencing Platform"/>
            <person name="Earl A."/>
            <person name="Ward D."/>
            <person name="Feldgarden M."/>
            <person name="Gevers D."/>
            <person name="Zitomersky N.L."/>
            <person name="Coyne M.J."/>
            <person name="Comstock L.E."/>
            <person name="Young S.K."/>
            <person name="Zeng Q."/>
            <person name="Gargeya S."/>
            <person name="Fitzgerald M."/>
            <person name="Haas B."/>
            <person name="Abouelleil A."/>
            <person name="Alvarado L."/>
            <person name="Arachchi H.M."/>
            <person name="Berlin A."/>
            <person name="Chapman S.B."/>
            <person name="Gearin G."/>
            <person name="Goldberg J."/>
            <person name="Griggs A."/>
            <person name="Gujja S."/>
            <person name="Hansen M."/>
            <person name="Heiman D."/>
            <person name="Howarth C."/>
            <person name="Larimer J."/>
            <person name="Lui A."/>
            <person name="MacDonald P.J.P."/>
            <person name="McCowen C."/>
            <person name="Montmayeur A."/>
            <person name="Murphy C."/>
            <person name="Neiman D."/>
            <person name="Pearson M."/>
            <person name="Priest M."/>
            <person name="Roberts A."/>
            <person name="Saif S."/>
            <person name="Shea T."/>
            <person name="Sisk P."/>
            <person name="Stolte C."/>
            <person name="Sykes S."/>
            <person name="Wortman J."/>
            <person name="Nusbaum C."/>
            <person name="Birren B."/>
        </authorList>
    </citation>
    <scope>NUCLEOTIDE SEQUENCE [LARGE SCALE GENOMIC DNA]</scope>
    <source>
        <strain evidence="10 11">CL09T03C10</strain>
    </source>
</reference>
<keyword evidence="3 8" id="KW-0732">Signal</keyword>
<dbReference type="AlphaFoldDB" id="K5C8H4"/>
<evidence type="ECO:0000256" key="1">
    <source>
        <dbReference type="ARBA" id="ARBA00009865"/>
    </source>
</evidence>